<feature type="region of interest" description="Disordered" evidence="2">
    <location>
        <begin position="189"/>
        <end position="210"/>
    </location>
</feature>
<feature type="domain" description="Zn(2)-C6 fungal-type" evidence="3">
    <location>
        <begin position="47"/>
        <end position="79"/>
    </location>
</feature>
<dbReference type="CDD" id="cd00067">
    <property type="entry name" value="GAL4"/>
    <property type="match status" value="1"/>
</dbReference>
<dbReference type="AlphaFoldDB" id="A0A395SCS7"/>
<evidence type="ECO:0000256" key="1">
    <source>
        <dbReference type="ARBA" id="ARBA00023242"/>
    </source>
</evidence>
<organism evidence="4 5">
    <name type="scientific">Fusarium longipes</name>
    <dbReference type="NCBI Taxonomy" id="694270"/>
    <lineage>
        <taxon>Eukaryota</taxon>
        <taxon>Fungi</taxon>
        <taxon>Dikarya</taxon>
        <taxon>Ascomycota</taxon>
        <taxon>Pezizomycotina</taxon>
        <taxon>Sordariomycetes</taxon>
        <taxon>Hypocreomycetidae</taxon>
        <taxon>Hypocreales</taxon>
        <taxon>Nectriaceae</taxon>
        <taxon>Fusarium</taxon>
    </lineage>
</organism>
<dbReference type="InterPro" id="IPR036864">
    <property type="entry name" value="Zn2-C6_fun-type_DNA-bd_sf"/>
</dbReference>
<dbReference type="InterPro" id="IPR001138">
    <property type="entry name" value="Zn2Cys6_DnaBD"/>
</dbReference>
<evidence type="ECO:0000256" key="2">
    <source>
        <dbReference type="SAM" id="MobiDB-lite"/>
    </source>
</evidence>
<dbReference type="OrthoDB" id="10261408at2759"/>
<feature type="region of interest" description="Disordered" evidence="2">
    <location>
        <begin position="1"/>
        <end position="38"/>
    </location>
</feature>
<reference evidence="4 5" key="1">
    <citation type="journal article" date="2018" name="PLoS Pathog.">
        <title>Evolution of structural diversity of trichothecenes, a family of toxins produced by plant pathogenic and entomopathogenic fungi.</title>
        <authorList>
            <person name="Proctor R.H."/>
            <person name="McCormick S.P."/>
            <person name="Kim H.S."/>
            <person name="Cardoza R.E."/>
            <person name="Stanley A.M."/>
            <person name="Lindo L."/>
            <person name="Kelly A."/>
            <person name="Brown D.W."/>
            <person name="Lee T."/>
            <person name="Vaughan M.M."/>
            <person name="Alexander N.J."/>
            <person name="Busman M."/>
            <person name="Gutierrez S."/>
        </authorList>
    </citation>
    <scope>NUCLEOTIDE SEQUENCE [LARGE SCALE GENOMIC DNA]</scope>
    <source>
        <strain evidence="4 5">NRRL 20695</strain>
    </source>
</reference>
<feature type="compositionally biased region" description="Polar residues" evidence="2">
    <location>
        <begin position="201"/>
        <end position="210"/>
    </location>
</feature>
<gene>
    <name evidence="4" type="ORF">FLONG3_7553</name>
</gene>
<dbReference type="SUPFAM" id="SSF57701">
    <property type="entry name" value="Zn2/Cys6 DNA-binding domain"/>
    <property type="match status" value="1"/>
</dbReference>
<dbReference type="PANTHER" id="PTHR47256">
    <property type="entry name" value="ZN(II)2CYS6 TRANSCRIPTION FACTOR (EUROFUNG)-RELATED"/>
    <property type="match status" value="1"/>
</dbReference>
<dbReference type="Gene3D" id="4.10.240.10">
    <property type="entry name" value="Zn(2)-C6 fungal-type DNA-binding domain"/>
    <property type="match status" value="1"/>
</dbReference>
<name>A0A395SCS7_9HYPO</name>
<evidence type="ECO:0000313" key="5">
    <source>
        <dbReference type="Proteomes" id="UP000266234"/>
    </source>
</evidence>
<dbReference type="Pfam" id="PF00172">
    <property type="entry name" value="Zn_clus"/>
    <property type="match status" value="1"/>
</dbReference>
<keyword evidence="1" id="KW-0539">Nucleus</keyword>
<dbReference type="GO" id="GO:0000981">
    <property type="term" value="F:DNA-binding transcription factor activity, RNA polymerase II-specific"/>
    <property type="evidence" value="ECO:0007669"/>
    <property type="project" value="InterPro"/>
</dbReference>
<dbReference type="SMART" id="SM00066">
    <property type="entry name" value="GAL4"/>
    <property type="match status" value="1"/>
</dbReference>
<dbReference type="PROSITE" id="PS00463">
    <property type="entry name" value="ZN2_CY6_FUNGAL_1"/>
    <property type="match status" value="1"/>
</dbReference>
<dbReference type="Proteomes" id="UP000266234">
    <property type="component" value="Unassembled WGS sequence"/>
</dbReference>
<accession>A0A395SCS7</accession>
<protein>
    <submittedName>
        <fullName evidence="4">Nitrogen assimilation transcription factor nit-4</fullName>
    </submittedName>
</protein>
<dbReference type="EMBL" id="PXOG01000174">
    <property type="protein sequence ID" value="RGP70160.1"/>
    <property type="molecule type" value="Genomic_DNA"/>
</dbReference>
<dbReference type="CDD" id="cd12148">
    <property type="entry name" value="fungal_TF_MHR"/>
    <property type="match status" value="1"/>
</dbReference>
<comment type="caution">
    <text evidence="4">The sequence shown here is derived from an EMBL/GenBank/DDBJ whole genome shotgun (WGS) entry which is preliminary data.</text>
</comment>
<dbReference type="GO" id="GO:0008270">
    <property type="term" value="F:zinc ion binding"/>
    <property type="evidence" value="ECO:0007669"/>
    <property type="project" value="InterPro"/>
</dbReference>
<dbReference type="PROSITE" id="PS50048">
    <property type="entry name" value="ZN2_CY6_FUNGAL_2"/>
    <property type="match status" value="1"/>
</dbReference>
<dbReference type="InterPro" id="IPR053187">
    <property type="entry name" value="Notoamide_regulator"/>
</dbReference>
<proteinExistence type="predicted"/>
<keyword evidence="5" id="KW-1185">Reference proteome</keyword>
<dbReference type="STRING" id="694270.A0A395SCS7"/>
<evidence type="ECO:0000259" key="3">
    <source>
        <dbReference type="PROSITE" id="PS50048"/>
    </source>
</evidence>
<evidence type="ECO:0000313" key="4">
    <source>
        <dbReference type="EMBL" id="RGP70160.1"/>
    </source>
</evidence>
<feature type="compositionally biased region" description="Polar residues" evidence="2">
    <location>
        <begin position="14"/>
        <end position="31"/>
    </location>
</feature>
<sequence length="727" mass="82329">MSKRYRQLLPIPQPESSPNYQASGAPTTPRSPSVEPLKRQRITTQLACNSCRRRKIRCDGVKPVCEACRRRGETEPCIYAETKSPAQINKETEQILELFEMMKTSPEAQAIDILRVLRGHADLDKALSIIQPHIAQNVHGQERGTAPKQTQYITLESELMARHSLAFPTLQSPESTILKKIFSAGQGTTVDGDNDAPMSDNEPNPFQAHNPTHSVVPTLTLCDERLKKLNIGFWTSVSIPSDLAAKIISFYLETDHPLLGPFDPDLFLTDLVDCRSDHCSGLLVSTIMYWGCQMYSGVDTAVQKHIPEFCKEAEKRWSLEKTTDSLLTLAATELLGLGYLGNGKDHYVLTFLSEVNSMGSRLGLYGVEPSVAVAKAKQVSPDMQSATSYTAWGTFNWIVFMALFYQQPGLSYPEYPPVVPIPGHTWHHSTEDTPESNRQTLQQTYMGDTFPVLSRFWRIMHEMTLKYYRDQPYPRENLSSHINLSFAEYKYRELIAWAETLPPSMVRSEQSPHHVLVFHIWLQVAILNILRPFTVRARDSPKPLRLRTFPCRRSSPDAAYKASVNQLKRLVVVYRETHPCSSYTMLWHTALIHVANAILGDTKDPAWRFYLFFCVQSYSNLRGSFRFAETIGRSLLSMTLQQGDLSAEEARKLMEQFEENSLSNPSDDIRATFMADLNLAMTDPEGATVENLSDKFEDIALFREFTNGGILSDDEPMESDDNTWDTL</sequence>
<dbReference type="PANTHER" id="PTHR47256:SF1">
    <property type="entry name" value="ZN(II)2CYS6 TRANSCRIPTION FACTOR (EUROFUNG)"/>
    <property type="match status" value="1"/>
</dbReference>